<feature type="region of interest" description="Disordered" evidence="1">
    <location>
        <begin position="438"/>
        <end position="523"/>
    </location>
</feature>
<accession>A0AAD8DTI8</accession>
<reference evidence="3" key="1">
    <citation type="submission" date="2023-03" db="EMBL/GenBank/DDBJ databases">
        <title>Chromosome-level genomes of two armyworms, Mythimna separata and Mythimna loreyi, provide insights into the biosynthesis and reception of sex pheromones.</title>
        <authorList>
            <person name="Zhao H."/>
        </authorList>
    </citation>
    <scope>NUCLEOTIDE SEQUENCE</scope>
    <source>
        <strain evidence="3">BeijingLab</strain>
        <tissue evidence="3">Pupa</tissue>
    </source>
</reference>
<evidence type="ECO:0000256" key="2">
    <source>
        <dbReference type="SAM" id="SignalP"/>
    </source>
</evidence>
<evidence type="ECO:0000256" key="1">
    <source>
        <dbReference type="SAM" id="MobiDB-lite"/>
    </source>
</evidence>
<feature type="signal peptide" evidence="2">
    <location>
        <begin position="1"/>
        <end position="19"/>
    </location>
</feature>
<gene>
    <name evidence="3" type="ORF">PYW07_012192</name>
</gene>
<organism evidence="3 4">
    <name type="scientific">Mythimna separata</name>
    <name type="common">Oriental armyworm</name>
    <name type="synonym">Pseudaletia separata</name>
    <dbReference type="NCBI Taxonomy" id="271217"/>
    <lineage>
        <taxon>Eukaryota</taxon>
        <taxon>Metazoa</taxon>
        <taxon>Ecdysozoa</taxon>
        <taxon>Arthropoda</taxon>
        <taxon>Hexapoda</taxon>
        <taxon>Insecta</taxon>
        <taxon>Pterygota</taxon>
        <taxon>Neoptera</taxon>
        <taxon>Endopterygota</taxon>
        <taxon>Lepidoptera</taxon>
        <taxon>Glossata</taxon>
        <taxon>Ditrysia</taxon>
        <taxon>Noctuoidea</taxon>
        <taxon>Noctuidae</taxon>
        <taxon>Noctuinae</taxon>
        <taxon>Hadenini</taxon>
        <taxon>Mythimna</taxon>
    </lineage>
</organism>
<evidence type="ECO:0000313" key="4">
    <source>
        <dbReference type="Proteomes" id="UP001231518"/>
    </source>
</evidence>
<dbReference type="EMBL" id="JARGEI010000014">
    <property type="protein sequence ID" value="KAJ8720149.1"/>
    <property type="molecule type" value="Genomic_DNA"/>
</dbReference>
<comment type="caution">
    <text evidence="3">The sequence shown here is derived from an EMBL/GenBank/DDBJ whole genome shotgun (WGS) entry which is preliminary data.</text>
</comment>
<feature type="region of interest" description="Disordered" evidence="1">
    <location>
        <begin position="165"/>
        <end position="186"/>
    </location>
</feature>
<feature type="compositionally biased region" description="Pro residues" evidence="1">
    <location>
        <begin position="557"/>
        <end position="566"/>
    </location>
</feature>
<keyword evidence="4" id="KW-1185">Reference proteome</keyword>
<sequence>MGIPIWCYIAPLFLVPVKAGIHDVVAQSFYEEPPSSSPAPTVPTQSHQPDLTGMKEVVLFLTPDQVQTLQAAGAVVQPYPEYENDFIDLQEQLRQSVEQPNVQQYQTWMSPVEVQKDNPDVLNYFKLLNIQEINDDLSHNKTPPTEATTEMTTTTPRYKYTKARPHNKEKEYSTYVPKKASRPKINNQSNNAEAYVRFLPHYEHEILQMVPYQALPLSPYQFAQIEANAYIQANEKAQQIAQSQANIMAQQAAFNVKNEKTQQSAFSAVNSAVQQNPFNLANTEAQQSAFDVASKQPVQQTAFHLTNTVAPQYAYVTNTEAPQNVFVQRAQQNAYNNKVNNTVSKSAKTVAHTETQRNVYPQANVAAQQTANTETQQAAYYKVNTAQETAKTDANPEVQQNVYSQSNVVFQQTSNTVPNTEVPQTTYSQANKISYNTANTVANTETRPNAYTEASTKSQENAYTESSTKAQQIAYTEPSAKDQQNSHTRPNKESQRNVYKPTRPPRLQAPKGTKKLQGLEKVPASVVTPKPRDKTYFVSQGSKDFKETLSSIEGLPPLLPLTPAPPLEGQQEKPAAPAPPLPTVQTSILQKDRFSLLLAPLYQHQTITDTISRQKEELVKEEYNIRTKLQKMKESPQYYDQREYTIELEKLTKNLGQQNDLARIEASTVPPTAYVTQEPVYTESQPIELVRSTETPTIVHIPKTHDVNIPAPYPTPLEYTQAFRVSNPVAGGIRPVEGVRNVYVKVDRPYTIQKFAPFTEKQKIPVINSEHFKIIRHIWEH</sequence>
<name>A0AAD8DTI8_MYTSE</name>
<protein>
    <submittedName>
        <fullName evidence="3">Uncharacterized protein</fullName>
    </submittedName>
</protein>
<proteinExistence type="predicted"/>
<keyword evidence="2" id="KW-0732">Signal</keyword>
<dbReference type="AlphaFoldDB" id="A0AAD8DTI8"/>
<feature type="region of interest" description="Disordered" evidence="1">
    <location>
        <begin position="554"/>
        <end position="580"/>
    </location>
</feature>
<evidence type="ECO:0000313" key="3">
    <source>
        <dbReference type="EMBL" id="KAJ8720149.1"/>
    </source>
</evidence>
<dbReference type="Proteomes" id="UP001231518">
    <property type="component" value="Chromosome 3"/>
</dbReference>
<feature type="chain" id="PRO_5042006528" evidence="2">
    <location>
        <begin position="20"/>
        <end position="781"/>
    </location>
</feature>
<feature type="compositionally biased region" description="Polar residues" evidence="1">
    <location>
        <begin position="438"/>
        <end position="474"/>
    </location>
</feature>